<evidence type="ECO:0000256" key="1">
    <source>
        <dbReference type="SAM" id="MobiDB-lite"/>
    </source>
</evidence>
<name>A0A6A6HZY0_9PLEO</name>
<dbReference type="EMBL" id="ML987205">
    <property type="protein sequence ID" value="KAF2243193.1"/>
    <property type="molecule type" value="Genomic_DNA"/>
</dbReference>
<proteinExistence type="predicted"/>
<dbReference type="RefSeq" id="XP_033678197.1">
    <property type="nucleotide sequence ID" value="XM_033824218.1"/>
</dbReference>
<reference evidence="2" key="1">
    <citation type="journal article" date="2020" name="Stud. Mycol.">
        <title>101 Dothideomycetes genomes: a test case for predicting lifestyles and emergence of pathogens.</title>
        <authorList>
            <person name="Haridas S."/>
            <person name="Albert R."/>
            <person name="Binder M."/>
            <person name="Bloem J."/>
            <person name="Labutti K."/>
            <person name="Salamov A."/>
            <person name="Andreopoulos B."/>
            <person name="Baker S."/>
            <person name="Barry K."/>
            <person name="Bills G."/>
            <person name="Bluhm B."/>
            <person name="Cannon C."/>
            <person name="Castanera R."/>
            <person name="Culley D."/>
            <person name="Daum C."/>
            <person name="Ezra D."/>
            <person name="Gonzalez J."/>
            <person name="Henrissat B."/>
            <person name="Kuo A."/>
            <person name="Liang C."/>
            <person name="Lipzen A."/>
            <person name="Lutzoni F."/>
            <person name="Magnuson J."/>
            <person name="Mondo S."/>
            <person name="Nolan M."/>
            <person name="Ohm R."/>
            <person name="Pangilinan J."/>
            <person name="Park H.-J."/>
            <person name="Ramirez L."/>
            <person name="Alfaro M."/>
            <person name="Sun H."/>
            <person name="Tritt A."/>
            <person name="Yoshinaga Y."/>
            <person name="Zwiers L.-H."/>
            <person name="Turgeon B."/>
            <person name="Goodwin S."/>
            <person name="Spatafora J."/>
            <person name="Crous P."/>
            <person name="Grigoriev I."/>
        </authorList>
    </citation>
    <scope>NUCLEOTIDE SEQUENCE</scope>
    <source>
        <strain evidence="2">CBS 122368</strain>
    </source>
</reference>
<accession>A0A6A6HZY0</accession>
<organism evidence="2 3">
    <name type="scientific">Trematosphaeria pertusa</name>
    <dbReference type="NCBI Taxonomy" id="390896"/>
    <lineage>
        <taxon>Eukaryota</taxon>
        <taxon>Fungi</taxon>
        <taxon>Dikarya</taxon>
        <taxon>Ascomycota</taxon>
        <taxon>Pezizomycotina</taxon>
        <taxon>Dothideomycetes</taxon>
        <taxon>Pleosporomycetidae</taxon>
        <taxon>Pleosporales</taxon>
        <taxon>Massarineae</taxon>
        <taxon>Trematosphaeriaceae</taxon>
        <taxon>Trematosphaeria</taxon>
    </lineage>
</organism>
<dbReference type="Proteomes" id="UP000800094">
    <property type="component" value="Unassembled WGS sequence"/>
</dbReference>
<dbReference type="AlphaFoldDB" id="A0A6A6HZY0"/>
<evidence type="ECO:0000313" key="3">
    <source>
        <dbReference type="Proteomes" id="UP000800094"/>
    </source>
</evidence>
<sequence>MATAGTTGSGDPDMVLISELLEEISRNPPAIAARKLLLEHYVAVGWLDAASDNLTELKKLAPRDPEVTNLANVLQKPSEPPAQPPANGTPAGSSNAQKAAPKPSSRAMKKSSHPPPQLGGNLDSARKDLTEGYQALRVKAKFLLTDLLHLQSLQRKNGLPHLQSKNTARIQLIAEGGTVGKPARAGPPGSARSVARAIENNRNKATELVITDLEDMMYWVREPHGTSSGASNDSVRDALVKRMHAVEAALPDDLKIHCELGLMHVVHENLEKTYVNTETMLGDNVKDILRENLYVTEDNYAWDMEELAQAITVNGGVMRNPLSRQMFTPKDIRGILAHHHGNKLAALQVEQHEMSKGVRPETITHMEKLSKTLLEDQSSDQLASRHAIDEFLAYIATPPVLTNAVPDLEQKAIDGLRCPAKDSHTGQAYDFSIGEAVRDAKGNRVCFHKTGDFIRQAATYLRQNRGAPPDPDKCTVM</sequence>
<evidence type="ECO:0000313" key="2">
    <source>
        <dbReference type="EMBL" id="KAF2243193.1"/>
    </source>
</evidence>
<feature type="region of interest" description="Disordered" evidence="1">
    <location>
        <begin position="75"/>
        <end position="124"/>
    </location>
</feature>
<gene>
    <name evidence="2" type="ORF">BU26DRAFT_437133</name>
</gene>
<keyword evidence="3" id="KW-1185">Reference proteome</keyword>
<dbReference type="OrthoDB" id="5379086at2759"/>
<dbReference type="GeneID" id="54577548"/>
<protein>
    <submittedName>
        <fullName evidence="2">Uncharacterized protein</fullName>
    </submittedName>
</protein>